<evidence type="ECO:0000259" key="8">
    <source>
        <dbReference type="PROSITE" id="PS50934"/>
    </source>
</evidence>
<dbReference type="CDD" id="cd00167">
    <property type="entry name" value="SANT"/>
    <property type="match status" value="1"/>
</dbReference>
<dbReference type="Pfam" id="PF04433">
    <property type="entry name" value="SWIRM"/>
    <property type="match status" value="1"/>
</dbReference>
<gene>
    <name evidence="10" type="ORF">SSX86_013711</name>
</gene>
<dbReference type="Gene3D" id="1.10.10.60">
    <property type="entry name" value="Homeodomain-like"/>
    <property type="match status" value="1"/>
</dbReference>
<feature type="domain" description="SANT" evidence="9">
    <location>
        <begin position="258"/>
        <end position="309"/>
    </location>
</feature>
<feature type="domain" description="SWIRM" evidence="8">
    <location>
        <begin position="25"/>
        <end position="122"/>
    </location>
</feature>
<feature type="compositionally biased region" description="Polar residues" evidence="6">
    <location>
        <begin position="475"/>
        <end position="489"/>
    </location>
</feature>
<dbReference type="PROSITE" id="PS51293">
    <property type="entry name" value="SANT"/>
    <property type="match status" value="1"/>
</dbReference>
<evidence type="ECO:0008006" key="12">
    <source>
        <dbReference type="Google" id="ProtNLM"/>
    </source>
</evidence>
<evidence type="ECO:0000256" key="6">
    <source>
        <dbReference type="SAM" id="MobiDB-lite"/>
    </source>
</evidence>
<evidence type="ECO:0000259" key="9">
    <source>
        <dbReference type="PROSITE" id="PS51293"/>
    </source>
</evidence>
<organism evidence="10 11">
    <name type="scientific">Deinandra increscens subsp. villosa</name>
    <dbReference type="NCBI Taxonomy" id="3103831"/>
    <lineage>
        <taxon>Eukaryota</taxon>
        <taxon>Viridiplantae</taxon>
        <taxon>Streptophyta</taxon>
        <taxon>Embryophyta</taxon>
        <taxon>Tracheophyta</taxon>
        <taxon>Spermatophyta</taxon>
        <taxon>Magnoliopsida</taxon>
        <taxon>eudicotyledons</taxon>
        <taxon>Gunneridae</taxon>
        <taxon>Pentapetalae</taxon>
        <taxon>asterids</taxon>
        <taxon>campanulids</taxon>
        <taxon>Asterales</taxon>
        <taxon>Asteraceae</taxon>
        <taxon>Asteroideae</taxon>
        <taxon>Heliantheae alliance</taxon>
        <taxon>Madieae</taxon>
        <taxon>Madiinae</taxon>
        <taxon>Deinandra</taxon>
    </lineage>
</organism>
<feature type="region of interest" description="Disordered" evidence="6">
    <location>
        <begin position="466"/>
        <end position="500"/>
    </location>
</feature>
<dbReference type="EMBL" id="JBCNJP010000015">
    <property type="protein sequence ID" value="KAK9066389.1"/>
    <property type="molecule type" value="Genomic_DNA"/>
</dbReference>
<proteinExistence type="predicted"/>
<evidence type="ECO:0000256" key="4">
    <source>
        <dbReference type="ARBA" id="ARBA00023163"/>
    </source>
</evidence>
<dbReference type="SMART" id="SM00717">
    <property type="entry name" value="SANT"/>
    <property type="match status" value="1"/>
</dbReference>
<dbReference type="FunFam" id="1.10.10.10:FF:000020">
    <property type="entry name" value="SWI/SNF complex subunit SMARCC2 isoform c"/>
    <property type="match status" value="1"/>
</dbReference>
<dbReference type="Gene3D" id="1.10.10.10">
    <property type="entry name" value="Winged helix-like DNA-binding domain superfamily/Winged helix DNA-binding domain"/>
    <property type="match status" value="1"/>
</dbReference>
<evidence type="ECO:0000259" key="7">
    <source>
        <dbReference type="PROSITE" id="PS50090"/>
    </source>
</evidence>
<dbReference type="InterPro" id="IPR017884">
    <property type="entry name" value="SANT_dom"/>
</dbReference>
<dbReference type="PROSITE" id="PS50090">
    <property type="entry name" value="MYB_LIKE"/>
    <property type="match status" value="1"/>
</dbReference>
<evidence type="ECO:0000256" key="1">
    <source>
        <dbReference type="ARBA" id="ARBA00022473"/>
    </source>
</evidence>
<dbReference type="Pfam" id="PF16495">
    <property type="entry name" value="SWIRM-assoc_1"/>
    <property type="match status" value="1"/>
</dbReference>
<dbReference type="PANTHER" id="PTHR12802:SF140">
    <property type="entry name" value="SWI_SNF COMPLEX SUBUNIT SWI3A"/>
    <property type="match status" value="1"/>
</dbReference>
<keyword evidence="1" id="KW-0217">Developmental protein</keyword>
<dbReference type="InterPro" id="IPR036388">
    <property type="entry name" value="WH-like_DNA-bd_sf"/>
</dbReference>
<sequence length="614" mass="68608">MESSNHQFLKPFLPADDHRFQFELYTIPATSAWFSWDSIHEIERTSLKEFFDGTSFTRNPRVYKEYRDFIISKYREDPSRRLTFSEVRKSLVGDVNYLLKVFLFLEKWGLINFGAPATSSVVAGAGDDCDPVRENEEDDGRVKVKVEEGPPHGVRVVAIPNSLKPISLPQNVSSDSNGSHLVESDFKMPPLSSHSDVYEELIELICGNCKERCESGHYQYMKDVFSIICTNCFKNGSYGNNKSVDDYKFIDHTPDSRTLVGSWTESETLLLLESVLKHGDDWDLVAQNVQTKSKQDCISKLLQLPFGHLMLGSTCNRRADNGKRGPPVSLEIKDAGSQHVEVENKSQHVEIENKSQQNGDADIEGPPLKRVCIATVSDSGNLKMEQTDKEDGQVAPSLPFTEEIREKDGEICELKNQKHLPSFSISLMQQIAHISAVVGPHVTASAAEAAVTALCDENEVPKEIFDGEENGTKLPFSTPSFESERTAQGNGLEMDASSNESEKGVIPLPLRMRAASATALGAAAAHAKLLAVQEDREIERLVSSVINTQLKKLQYKMGLLNELEVMMEKEYDQMVELEDSLLTERMDIVEKVIDGGVSRWRDTTTVKPQEEIIL</sequence>
<evidence type="ECO:0000313" key="11">
    <source>
        <dbReference type="Proteomes" id="UP001408789"/>
    </source>
</evidence>
<reference evidence="10 11" key="1">
    <citation type="submission" date="2024-04" db="EMBL/GenBank/DDBJ databases">
        <title>The reference genome of an endangered Asteraceae, Deinandra increscens subsp. villosa, native to the Central Coast of California.</title>
        <authorList>
            <person name="Guilliams M."/>
            <person name="Hasenstab-Lehman K."/>
            <person name="Meyer R."/>
            <person name="Mcevoy S."/>
        </authorList>
    </citation>
    <scope>NUCLEOTIDE SEQUENCE [LARGE SCALE GENOMIC DNA]</scope>
    <source>
        <tissue evidence="10">Leaf</tissue>
    </source>
</reference>
<dbReference type="PROSITE" id="PS50934">
    <property type="entry name" value="SWIRM"/>
    <property type="match status" value="1"/>
</dbReference>
<dbReference type="PANTHER" id="PTHR12802">
    <property type="entry name" value="SWI/SNF COMPLEX-RELATED"/>
    <property type="match status" value="1"/>
</dbReference>
<name>A0AAP0GZ72_9ASTR</name>
<dbReference type="InterPro" id="IPR007526">
    <property type="entry name" value="SWIRM"/>
</dbReference>
<evidence type="ECO:0000256" key="5">
    <source>
        <dbReference type="ARBA" id="ARBA00023242"/>
    </source>
</evidence>
<accession>A0AAP0GZ72</accession>
<dbReference type="Proteomes" id="UP001408789">
    <property type="component" value="Unassembled WGS sequence"/>
</dbReference>
<evidence type="ECO:0000256" key="3">
    <source>
        <dbReference type="ARBA" id="ARBA00023125"/>
    </source>
</evidence>
<dbReference type="InterPro" id="IPR001005">
    <property type="entry name" value="SANT/Myb"/>
</dbReference>
<dbReference type="GO" id="GO:0003677">
    <property type="term" value="F:DNA binding"/>
    <property type="evidence" value="ECO:0007669"/>
    <property type="project" value="UniProtKB-KW"/>
</dbReference>
<dbReference type="InterPro" id="IPR009057">
    <property type="entry name" value="Homeodomain-like_sf"/>
</dbReference>
<dbReference type="GO" id="GO:0005634">
    <property type="term" value="C:nucleus"/>
    <property type="evidence" value="ECO:0007669"/>
    <property type="project" value="UniProtKB-ARBA"/>
</dbReference>
<keyword evidence="3" id="KW-0238">DNA-binding</keyword>
<dbReference type="Pfam" id="PF00249">
    <property type="entry name" value="Myb_DNA-binding"/>
    <property type="match status" value="1"/>
</dbReference>
<keyword evidence="4" id="KW-0804">Transcription</keyword>
<keyword evidence="2" id="KW-0805">Transcription regulation</keyword>
<evidence type="ECO:0000256" key="2">
    <source>
        <dbReference type="ARBA" id="ARBA00023015"/>
    </source>
</evidence>
<keyword evidence="11" id="KW-1185">Reference proteome</keyword>
<dbReference type="SUPFAM" id="SSF46689">
    <property type="entry name" value="Homeodomain-like"/>
    <property type="match status" value="2"/>
</dbReference>
<protein>
    <recommendedName>
        <fullName evidence="12">SWI/SNF complex subunit SWI3A</fullName>
    </recommendedName>
</protein>
<comment type="caution">
    <text evidence="10">The sequence shown here is derived from an EMBL/GenBank/DDBJ whole genome shotgun (WGS) entry which is preliminary data.</text>
</comment>
<dbReference type="InterPro" id="IPR032451">
    <property type="entry name" value="SMARCC_C"/>
</dbReference>
<feature type="domain" description="Myb-like" evidence="7">
    <location>
        <begin position="261"/>
        <end position="297"/>
    </location>
</feature>
<evidence type="ECO:0000313" key="10">
    <source>
        <dbReference type="EMBL" id="KAK9066389.1"/>
    </source>
</evidence>
<keyword evidence="5" id="KW-0539">Nucleus</keyword>
<dbReference type="AlphaFoldDB" id="A0AAP0GZ72"/>